<name>M1CHH1_SOLTU</name>
<keyword evidence="1" id="KW-0812">Transmembrane</keyword>
<keyword evidence="3" id="KW-1185">Reference proteome</keyword>
<dbReference type="Proteomes" id="UP000011115">
    <property type="component" value="Unassembled WGS sequence"/>
</dbReference>
<evidence type="ECO:0000313" key="3">
    <source>
        <dbReference type="Proteomes" id="UP000011115"/>
    </source>
</evidence>
<proteinExistence type="predicted"/>
<keyword evidence="1" id="KW-1133">Transmembrane helix</keyword>
<dbReference type="AlphaFoldDB" id="M1CHH1"/>
<dbReference type="Gramene" id="PGSC0003DMT400067564">
    <property type="protein sequence ID" value="PGSC0003DMT400067564"/>
    <property type="gene ID" value="PGSC0003DMG400026267"/>
</dbReference>
<protein>
    <submittedName>
        <fullName evidence="2">Uncharacterized protein</fullName>
    </submittedName>
</protein>
<dbReference type="HOGENOM" id="CLU_3000251_0_0_1"/>
<dbReference type="EnsemblPlants" id="PGSC0003DMT400067564">
    <property type="protein sequence ID" value="PGSC0003DMT400067564"/>
    <property type="gene ID" value="PGSC0003DMG400026267"/>
</dbReference>
<feature type="transmembrane region" description="Helical" evidence="1">
    <location>
        <begin position="22"/>
        <end position="46"/>
    </location>
</feature>
<sequence length="57" mass="6409">MQNFSMVGNVMLRSLGIVSDMFVGYILSGDLAFICNLSFAEIPLVFRKMNAMMERKA</sequence>
<keyword evidence="1" id="KW-0472">Membrane</keyword>
<evidence type="ECO:0000313" key="2">
    <source>
        <dbReference type="EnsemblPlants" id="PGSC0003DMT400067564"/>
    </source>
</evidence>
<reference evidence="2" key="2">
    <citation type="submission" date="2015-06" db="UniProtKB">
        <authorList>
            <consortium name="EnsemblPlants"/>
        </authorList>
    </citation>
    <scope>IDENTIFICATION</scope>
    <source>
        <strain evidence="2">DM1-3 516 R44</strain>
    </source>
</reference>
<evidence type="ECO:0000256" key="1">
    <source>
        <dbReference type="SAM" id="Phobius"/>
    </source>
</evidence>
<organism evidence="2 3">
    <name type="scientific">Solanum tuberosum</name>
    <name type="common">Potato</name>
    <dbReference type="NCBI Taxonomy" id="4113"/>
    <lineage>
        <taxon>Eukaryota</taxon>
        <taxon>Viridiplantae</taxon>
        <taxon>Streptophyta</taxon>
        <taxon>Embryophyta</taxon>
        <taxon>Tracheophyta</taxon>
        <taxon>Spermatophyta</taxon>
        <taxon>Magnoliopsida</taxon>
        <taxon>eudicotyledons</taxon>
        <taxon>Gunneridae</taxon>
        <taxon>Pentapetalae</taxon>
        <taxon>asterids</taxon>
        <taxon>lamiids</taxon>
        <taxon>Solanales</taxon>
        <taxon>Solanaceae</taxon>
        <taxon>Solanoideae</taxon>
        <taxon>Solaneae</taxon>
        <taxon>Solanum</taxon>
    </lineage>
</organism>
<dbReference type="PaxDb" id="4113-PGSC0003DMT400067564"/>
<reference evidence="3" key="1">
    <citation type="journal article" date="2011" name="Nature">
        <title>Genome sequence and analysis of the tuber crop potato.</title>
        <authorList>
            <consortium name="The Potato Genome Sequencing Consortium"/>
        </authorList>
    </citation>
    <scope>NUCLEOTIDE SEQUENCE [LARGE SCALE GENOMIC DNA]</scope>
    <source>
        <strain evidence="3">cv. DM1-3 516 R44</strain>
    </source>
</reference>
<dbReference type="InParanoid" id="M1CHH1"/>
<accession>M1CHH1</accession>